<dbReference type="Proteomes" id="UP000004836">
    <property type="component" value="Unassembled WGS sequence"/>
</dbReference>
<dbReference type="PROSITE" id="PS51186">
    <property type="entry name" value="GNAT"/>
    <property type="match status" value="1"/>
</dbReference>
<dbReference type="InterPro" id="IPR000182">
    <property type="entry name" value="GNAT_dom"/>
</dbReference>
<evidence type="ECO:0000259" key="1">
    <source>
        <dbReference type="PROSITE" id="PS51186"/>
    </source>
</evidence>
<evidence type="ECO:0000313" key="2">
    <source>
        <dbReference type="EMBL" id="EJW21515.1"/>
    </source>
</evidence>
<sequence>MVNLRKASPSDKDIIHEWRNDSVALAHSLNNEAISLTTHNAWFEKTLADADKFIFMGYENDPETPYGMVRFDVHPHQQQADVSINLAPDARGKGLGTSLLSAGIKEFLTHRTCVLLAQIKPENKASIACFKKNDFIIYEEKPDRLVLKNKIVIIDAIEAVRTRNNVNWMDIMRVAMRSAPQDAEKIIGRINSDDGEISRLLSLLSAPTDLQETAKTEKAAE</sequence>
<gene>
    <name evidence="2" type="ORF">IMCC14465_13110</name>
</gene>
<protein>
    <recommendedName>
        <fullName evidence="1">N-acetyltransferase domain-containing protein</fullName>
    </recommendedName>
</protein>
<keyword evidence="3" id="KW-1185">Reference proteome</keyword>
<dbReference type="GO" id="GO:0016747">
    <property type="term" value="F:acyltransferase activity, transferring groups other than amino-acyl groups"/>
    <property type="evidence" value="ECO:0007669"/>
    <property type="project" value="InterPro"/>
</dbReference>
<dbReference type="EMBL" id="ALYF01000003">
    <property type="protein sequence ID" value="EJW21515.1"/>
    <property type="molecule type" value="Genomic_DNA"/>
</dbReference>
<reference evidence="2 3" key="1">
    <citation type="journal article" date="2012" name="J. Bacteriol.">
        <title>Genome Sequence of Strain IMCC14465, Isolated from the East Sea, Belonging to the PS1 Clade of Alphaproteobacteria.</title>
        <authorList>
            <person name="Yang S.J."/>
            <person name="Kang I."/>
            <person name="Cho J.C."/>
        </authorList>
    </citation>
    <scope>NUCLEOTIDE SEQUENCE [LARGE SCALE GENOMIC DNA]</scope>
    <source>
        <strain evidence="2 3">IMCC14465</strain>
    </source>
</reference>
<dbReference type="Pfam" id="PF13302">
    <property type="entry name" value="Acetyltransf_3"/>
    <property type="match status" value="1"/>
</dbReference>
<dbReference type="OrthoDB" id="9788924at2"/>
<accession>J9A5A3</accession>
<dbReference type="Gene3D" id="3.40.630.30">
    <property type="match status" value="1"/>
</dbReference>
<name>J9A5A3_9PROT</name>
<dbReference type="STRING" id="1220535.IMCC14465_13110"/>
<feature type="domain" description="N-acetyltransferase" evidence="1">
    <location>
        <begin position="2"/>
        <end position="152"/>
    </location>
</feature>
<dbReference type="AlphaFoldDB" id="J9A5A3"/>
<organism evidence="2 3">
    <name type="scientific">alpha proteobacterium IMCC14465</name>
    <dbReference type="NCBI Taxonomy" id="1220535"/>
    <lineage>
        <taxon>Bacteria</taxon>
        <taxon>Pseudomonadati</taxon>
        <taxon>Pseudomonadota</taxon>
        <taxon>Alphaproteobacteria</taxon>
        <taxon>PS1 clade</taxon>
    </lineage>
</organism>
<dbReference type="InterPro" id="IPR016181">
    <property type="entry name" value="Acyl_CoA_acyltransferase"/>
</dbReference>
<comment type="caution">
    <text evidence="2">The sequence shown here is derived from an EMBL/GenBank/DDBJ whole genome shotgun (WGS) entry which is preliminary data.</text>
</comment>
<dbReference type="eggNOG" id="COG1670">
    <property type="taxonomic scope" value="Bacteria"/>
</dbReference>
<proteinExistence type="predicted"/>
<evidence type="ECO:0000313" key="3">
    <source>
        <dbReference type="Proteomes" id="UP000004836"/>
    </source>
</evidence>
<dbReference type="SUPFAM" id="SSF55729">
    <property type="entry name" value="Acyl-CoA N-acyltransferases (Nat)"/>
    <property type="match status" value="1"/>
</dbReference>